<gene>
    <name evidence="1" type="ORF">FH608_050755</name>
</gene>
<dbReference type="EMBL" id="VDLX02000044">
    <property type="protein sequence ID" value="KAB8181812.1"/>
    <property type="molecule type" value="Genomic_DNA"/>
</dbReference>
<reference evidence="1 2" key="1">
    <citation type="submission" date="2019-10" db="EMBL/GenBank/DDBJ databases">
        <title>Nonomuraea sp. nov., isolated from Phyllanthus amarus.</title>
        <authorList>
            <person name="Klykleung N."/>
            <person name="Tanasupawat S."/>
        </authorList>
    </citation>
    <scope>NUCLEOTIDE SEQUENCE [LARGE SCALE GENOMIC DNA]</scope>
    <source>
        <strain evidence="1 2">PA1-10</strain>
    </source>
</reference>
<dbReference type="GO" id="GO:0016491">
    <property type="term" value="F:oxidoreductase activity"/>
    <property type="evidence" value="ECO:0007669"/>
    <property type="project" value="InterPro"/>
</dbReference>
<dbReference type="InterPro" id="IPR009040">
    <property type="entry name" value="Ferritin-like_diiron"/>
</dbReference>
<protein>
    <submittedName>
        <fullName evidence="1">Rubrerythrin family protein</fullName>
    </submittedName>
</protein>
<dbReference type="InterPro" id="IPR009078">
    <property type="entry name" value="Ferritin-like_SF"/>
</dbReference>
<proteinExistence type="predicted"/>
<keyword evidence="2" id="KW-1185">Reference proteome</keyword>
<dbReference type="PROSITE" id="PS50905">
    <property type="entry name" value="FERRITIN_LIKE"/>
    <property type="match status" value="2"/>
</dbReference>
<sequence>MRGEAFANASYLLYATQAQQEGHQSVARLFERTAGVELGEHFKEEAALSGLVGDDAANVRDTISGEKYESQTMYPRFAQQAEADGDTQAADRFSEVAQDEGKHARAFGAALKAVESGQGTIPEPPQVKAAQVRQGKAEVRASRTRANLDEAMHGEALAHAKYQLYAEHAKDPALADLFRGTGEVELREHFTEEAELAGLVGTTKDNLTSAIAGERYESQTMYPTFAKRAKAAGDIEAATRFAHNAEDEAGHARSFQNALDQLQR</sequence>
<dbReference type="PANTHER" id="PTHR33746">
    <property type="entry name" value="RUBRERYTHRIN"/>
    <property type="match status" value="1"/>
</dbReference>
<evidence type="ECO:0000313" key="2">
    <source>
        <dbReference type="Proteomes" id="UP000312512"/>
    </source>
</evidence>
<dbReference type="InterPro" id="IPR012347">
    <property type="entry name" value="Ferritin-like"/>
</dbReference>
<accession>A0A5C4USU2</accession>
<evidence type="ECO:0000313" key="1">
    <source>
        <dbReference type="EMBL" id="KAB8181812.1"/>
    </source>
</evidence>
<dbReference type="InterPro" id="IPR003251">
    <property type="entry name" value="Rr_diiron-bd_dom"/>
</dbReference>
<accession>A0A5P9Z8S8</accession>
<dbReference type="AlphaFoldDB" id="A0A5C4USU2"/>
<dbReference type="Gene3D" id="1.20.1260.10">
    <property type="match status" value="2"/>
</dbReference>
<dbReference type="SUPFAM" id="SSF47240">
    <property type="entry name" value="Ferritin-like"/>
    <property type="match status" value="2"/>
</dbReference>
<dbReference type="InterPro" id="IPR052753">
    <property type="entry name" value="Rbr2/Nigerythrin"/>
</dbReference>
<comment type="caution">
    <text evidence="1">The sequence shown here is derived from an EMBL/GenBank/DDBJ whole genome shotgun (WGS) entry which is preliminary data.</text>
</comment>
<name>A0A5C4USU2_9ACTN</name>
<dbReference type="OrthoDB" id="9799749at2"/>
<dbReference type="Proteomes" id="UP000312512">
    <property type="component" value="Unassembled WGS sequence"/>
</dbReference>
<organism evidence="1 2">
    <name type="scientific">Nonomuraea phyllanthi</name>
    <dbReference type="NCBI Taxonomy" id="2219224"/>
    <lineage>
        <taxon>Bacteria</taxon>
        <taxon>Bacillati</taxon>
        <taxon>Actinomycetota</taxon>
        <taxon>Actinomycetes</taxon>
        <taxon>Streptosporangiales</taxon>
        <taxon>Streptosporangiaceae</taxon>
        <taxon>Nonomuraea</taxon>
    </lineage>
</organism>
<dbReference type="CDD" id="cd01041">
    <property type="entry name" value="Rubrerythrin"/>
    <property type="match status" value="2"/>
</dbReference>
<dbReference type="PANTHER" id="PTHR33746:SF4">
    <property type="entry name" value="RUBRERYTHRIN"/>
    <property type="match status" value="1"/>
</dbReference>
<dbReference type="Pfam" id="PF02915">
    <property type="entry name" value="Rubrerythrin"/>
    <property type="match status" value="2"/>
</dbReference>
<dbReference type="GO" id="GO:0046872">
    <property type="term" value="F:metal ion binding"/>
    <property type="evidence" value="ECO:0007669"/>
    <property type="project" value="InterPro"/>
</dbReference>